<evidence type="ECO:0000256" key="6">
    <source>
        <dbReference type="RuleBase" id="RU368091"/>
    </source>
</evidence>
<dbReference type="InterPro" id="IPR042088">
    <property type="entry name" value="OligoPept_F_C"/>
</dbReference>
<keyword evidence="3 6" id="KW-0378">Hydrolase</keyword>
<dbReference type="Pfam" id="PF08439">
    <property type="entry name" value="Peptidase_M3_N"/>
    <property type="match status" value="1"/>
</dbReference>
<dbReference type="RefSeq" id="WP_194845357.1">
    <property type="nucleotide sequence ID" value="NZ_CP075585.1"/>
</dbReference>
<evidence type="ECO:0000259" key="8">
    <source>
        <dbReference type="Pfam" id="PF08439"/>
    </source>
</evidence>
<reference evidence="9 10" key="1">
    <citation type="submission" date="2020-01" db="EMBL/GenBank/DDBJ databases">
        <authorList>
            <person name="Sixt B."/>
            <person name="Schulz F."/>
            <person name="Kostanjsek R."/>
            <person name="Koestlbacher S."/>
            <person name="Collingro A."/>
            <person name="Toenshoff E."/>
            <person name="Horn M."/>
        </authorList>
    </citation>
    <scope>NUCLEOTIDE SEQUENCE [LARGE SCALE GENOMIC DNA]</scope>
    <source>
        <strain evidence="9 10">15C</strain>
    </source>
</reference>
<evidence type="ECO:0000256" key="3">
    <source>
        <dbReference type="ARBA" id="ARBA00022801"/>
    </source>
</evidence>
<dbReference type="GO" id="GO:0016787">
    <property type="term" value="F:hydrolase activity"/>
    <property type="evidence" value="ECO:0007669"/>
    <property type="project" value="UniProtKB-KW"/>
</dbReference>
<evidence type="ECO:0000256" key="5">
    <source>
        <dbReference type="ARBA" id="ARBA00023049"/>
    </source>
</evidence>
<gene>
    <name evidence="9" type="ORF">RHAB15C_0000833</name>
</gene>
<comment type="cofactor">
    <cofactor evidence="6">
        <name>Zn(2+)</name>
        <dbReference type="ChEBI" id="CHEBI:29105"/>
    </cofactor>
    <text evidence="6">Binds 1 zinc ion.</text>
</comment>
<keyword evidence="4 6" id="KW-0862">Zinc</keyword>
<proteinExistence type="inferred from homology"/>
<dbReference type="PANTHER" id="PTHR11804:SF84">
    <property type="entry name" value="SACCHAROLYSIN"/>
    <property type="match status" value="1"/>
</dbReference>
<keyword evidence="10" id="KW-1185">Reference proteome</keyword>
<evidence type="ECO:0000256" key="2">
    <source>
        <dbReference type="ARBA" id="ARBA00022723"/>
    </source>
</evidence>
<dbReference type="Gene3D" id="1.20.140.70">
    <property type="entry name" value="Oligopeptidase f, N-terminal domain"/>
    <property type="match status" value="1"/>
</dbReference>
<protein>
    <recommendedName>
        <fullName evidence="6">Oligopeptidase F</fullName>
        <ecNumber evidence="6">3.4.24.-</ecNumber>
    </recommendedName>
</protein>
<dbReference type="InterPro" id="IPR001567">
    <property type="entry name" value="Pept_M3A_M3B_dom"/>
</dbReference>
<dbReference type="Gene3D" id="1.10.1370.20">
    <property type="entry name" value="Oligoendopeptidase f, C-terminal domain"/>
    <property type="match status" value="1"/>
</dbReference>
<comment type="similarity">
    <text evidence="6">Belongs to the peptidase M3B family.</text>
</comment>
<dbReference type="Proteomes" id="UP000822862">
    <property type="component" value="Chromosome"/>
</dbReference>
<dbReference type="InterPro" id="IPR013647">
    <property type="entry name" value="OligopepF_N_dom"/>
</dbReference>
<feature type="domain" description="Peptidase M3A/M3B catalytic" evidence="7">
    <location>
        <begin position="215"/>
        <end position="595"/>
    </location>
</feature>
<dbReference type="PANTHER" id="PTHR11804">
    <property type="entry name" value="PROTEASE M3 THIMET OLIGOPEPTIDASE-RELATED"/>
    <property type="match status" value="1"/>
</dbReference>
<comment type="function">
    <text evidence="6">Has oligopeptidase activity and degrades a variety of small bioactive peptides.</text>
</comment>
<sequence>MTTEQVYTPSFNSREQMQKNDCWDVEQLYSSWEVWEDQMQLFAREKQTTHWPEIAVFESSWQKDSEQLKELIETCMEIERQLSKLYTYAHLRHDEDVAEEVAKIAMSRISTVLYAFRQETAWIEPALLRAPEKALDAFIKDPILAPYRLYLEKIIRLKNHTLSQEQEELMALVGKSLETSSQAFEAFNNADLKFPDIYDSKENRHVLTHGRYLTLLKEKDRTLRENAFKTLHRGFLAYENTLSELLQGQVQKHVFERKARKYPSCLEAALYVNEIDPQVYFSLIQSVHEHLPSLHRYISLRKKYLKVSSLHAYDLFVPLVKDMEMDVDYDTAVEWIVASLSPLGAAYQEIVKRGLTQDRWVDRYETPRKRSGAYSSGCYDSMPYILMNYQGTFNDMMTLTHEVGHSMHSYFSRLNQPYQYSQYGIFVAEVASTFHEELLFRYLFNQSQTKEQKAFLINQKLDAIRSTLIRQTMFAEFELAMHEKVDSSQVLTPAVLKDQYRKLNEEYFGKDFSLDAELDVECLRIPHFYYNFYVYQYATGISAAHALAEKVCNEGSSAREKYLQFLSAGSSKNPLDLLKEAGVDMRSTESVKIAMHSFDQLVTQLEKFLERP</sequence>
<keyword evidence="2 6" id="KW-0479">Metal-binding</keyword>
<reference evidence="9 10" key="2">
    <citation type="submission" date="2021-05" db="EMBL/GenBank/DDBJ databases">
        <title>Ecology and evolution of chlamydial symbionts of arthropods.</title>
        <authorList>
            <person name="Halter T."/>
            <person name="Sixt B.S."/>
            <person name="Toenshoff E.R."/>
            <person name="Koestlbacher S."/>
            <person name="Schulz F."/>
            <person name="Kostanjsek R."/>
            <person name="Collingro A."/>
            <person name="Hendrickx F."/>
            <person name="Horn M."/>
        </authorList>
    </citation>
    <scope>NUCLEOTIDE SEQUENCE [LARGE SCALE GENOMIC DNA]</scope>
    <source>
        <strain evidence="9 10">15C</strain>
    </source>
</reference>
<dbReference type="InterPro" id="IPR045090">
    <property type="entry name" value="Pept_M3A_M3B"/>
</dbReference>
<dbReference type="CDD" id="cd09608">
    <property type="entry name" value="M3B_PepF"/>
    <property type="match status" value="1"/>
</dbReference>
<feature type="domain" description="Oligopeptidase F N-terminal" evidence="8">
    <location>
        <begin position="127"/>
        <end position="194"/>
    </location>
</feature>
<dbReference type="Gene3D" id="1.10.287.830">
    <property type="entry name" value="putative peptidase helix hairpin domain like"/>
    <property type="match status" value="1"/>
</dbReference>
<evidence type="ECO:0000259" key="7">
    <source>
        <dbReference type="Pfam" id="PF01432"/>
    </source>
</evidence>
<dbReference type="Pfam" id="PF01432">
    <property type="entry name" value="Peptidase_M3"/>
    <property type="match status" value="1"/>
</dbReference>
<organism evidence="9 10">
    <name type="scientific">Candidatus Rhabdochlamydia porcellionis</name>
    <dbReference type="NCBI Taxonomy" id="225148"/>
    <lineage>
        <taxon>Bacteria</taxon>
        <taxon>Pseudomonadati</taxon>
        <taxon>Chlamydiota</taxon>
        <taxon>Chlamydiia</taxon>
        <taxon>Parachlamydiales</taxon>
        <taxon>Candidatus Rhabdochlamydiaceae</taxon>
        <taxon>Candidatus Rhabdochlamydia</taxon>
    </lineage>
</organism>
<dbReference type="EC" id="3.4.24.-" evidence="6"/>
<keyword evidence="1 6" id="KW-0645">Protease</keyword>
<accession>A0ABX8YZW6</accession>
<dbReference type="EMBL" id="CP075585">
    <property type="protein sequence ID" value="QZA58950.1"/>
    <property type="molecule type" value="Genomic_DNA"/>
</dbReference>
<evidence type="ECO:0000256" key="1">
    <source>
        <dbReference type="ARBA" id="ARBA00022670"/>
    </source>
</evidence>
<dbReference type="InterPro" id="IPR004438">
    <property type="entry name" value="Peptidase_M3B"/>
</dbReference>
<evidence type="ECO:0000313" key="10">
    <source>
        <dbReference type="Proteomes" id="UP000822862"/>
    </source>
</evidence>
<name>A0ABX8YZW6_9BACT</name>
<dbReference type="SUPFAM" id="SSF55486">
    <property type="entry name" value="Metalloproteases ('zincins'), catalytic domain"/>
    <property type="match status" value="1"/>
</dbReference>
<keyword evidence="5 6" id="KW-0482">Metalloprotease</keyword>
<evidence type="ECO:0000313" key="9">
    <source>
        <dbReference type="EMBL" id="QZA58950.1"/>
    </source>
</evidence>
<dbReference type="NCBIfam" id="TIGR00181">
    <property type="entry name" value="pepF"/>
    <property type="match status" value="1"/>
</dbReference>
<evidence type="ECO:0000256" key="4">
    <source>
        <dbReference type="ARBA" id="ARBA00022833"/>
    </source>
</evidence>